<dbReference type="Proteomes" id="UP000645517">
    <property type="component" value="Unassembled WGS sequence"/>
</dbReference>
<sequence length="164" mass="17467">MKGGVMSERVMRHAAAGVVAALLAAPVSAAPAQPGPNGGTDVQRVLQAVQSIGPATLKQSEDGPRITAEAGRGPIGYAVVFSGCDAAGRSCTHMVLEVLWRDLALDDAARWNREWRAGRAYMDGDLLVLDHWVSLGGGMSDESLNELMAWWSALMEAARAQFYE</sequence>
<comment type="caution">
    <text evidence="2">The sequence shown here is derived from an EMBL/GenBank/DDBJ whole genome shotgun (WGS) entry which is preliminary data.</text>
</comment>
<gene>
    <name evidence="2" type="ORF">GCM10010842_33150</name>
</gene>
<name>A0ABQ2JFU9_9DEIO</name>
<protein>
    <recommendedName>
        <fullName evidence="4">YbjN domain-containing protein</fullName>
    </recommendedName>
</protein>
<feature type="signal peptide" evidence="1">
    <location>
        <begin position="1"/>
        <end position="29"/>
    </location>
</feature>
<evidence type="ECO:0000313" key="2">
    <source>
        <dbReference type="EMBL" id="GGN44506.1"/>
    </source>
</evidence>
<evidence type="ECO:0000256" key="1">
    <source>
        <dbReference type="SAM" id="SignalP"/>
    </source>
</evidence>
<keyword evidence="1" id="KW-0732">Signal</keyword>
<dbReference type="EMBL" id="BMOR01000023">
    <property type="protein sequence ID" value="GGN44506.1"/>
    <property type="molecule type" value="Genomic_DNA"/>
</dbReference>
<organism evidence="2 3">
    <name type="scientific">Deinococcus daejeonensis</name>
    <dbReference type="NCBI Taxonomy" id="1007098"/>
    <lineage>
        <taxon>Bacteria</taxon>
        <taxon>Thermotogati</taxon>
        <taxon>Deinococcota</taxon>
        <taxon>Deinococci</taxon>
        <taxon>Deinococcales</taxon>
        <taxon>Deinococcaceae</taxon>
        <taxon>Deinococcus</taxon>
    </lineage>
</organism>
<dbReference type="InterPro" id="IPR019660">
    <property type="entry name" value="Put_sensory_transdc_reg_YbjN"/>
</dbReference>
<reference evidence="3" key="1">
    <citation type="journal article" date="2019" name="Int. J. Syst. Evol. Microbiol.">
        <title>The Global Catalogue of Microorganisms (GCM) 10K type strain sequencing project: providing services to taxonomists for standard genome sequencing and annotation.</title>
        <authorList>
            <consortium name="The Broad Institute Genomics Platform"/>
            <consortium name="The Broad Institute Genome Sequencing Center for Infectious Disease"/>
            <person name="Wu L."/>
            <person name="Ma J."/>
        </authorList>
    </citation>
    <scope>NUCLEOTIDE SEQUENCE [LARGE SCALE GENOMIC DNA]</scope>
    <source>
        <strain evidence="3">JCM 16918</strain>
    </source>
</reference>
<feature type="chain" id="PRO_5046029255" description="YbjN domain-containing protein" evidence="1">
    <location>
        <begin position="30"/>
        <end position="164"/>
    </location>
</feature>
<accession>A0ABQ2JFU9</accession>
<keyword evidence="3" id="KW-1185">Reference proteome</keyword>
<proteinExistence type="predicted"/>
<evidence type="ECO:0000313" key="3">
    <source>
        <dbReference type="Proteomes" id="UP000645517"/>
    </source>
</evidence>
<evidence type="ECO:0008006" key="4">
    <source>
        <dbReference type="Google" id="ProtNLM"/>
    </source>
</evidence>
<dbReference type="Pfam" id="PF10722">
    <property type="entry name" value="YbjN"/>
    <property type="match status" value="1"/>
</dbReference>